<reference evidence="1 2" key="1">
    <citation type="journal article" date="2022" name="Nat. Ecol. Evol.">
        <title>A masculinizing supergene underlies an exaggerated male reproductive morph in a spider.</title>
        <authorList>
            <person name="Hendrickx F."/>
            <person name="De Corte Z."/>
            <person name="Sonet G."/>
            <person name="Van Belleghem S.M."/>
            <person name="Kostlbacher S."/>
            <person name="Vangestel C."/>
        </authorList>
    </citation>
    <scope>NUCLEOTIDE SEQUENCE [LARGE SCALE GENOMIC DNA]</scope>
    <source>
        <strain evidence="1">W744_W776</strain>
    </source>
</reference>
<accession>A0AAV6VW58</accession>
<gene>
    <name evidence="1" type="ORF">JTE90_028544</name>
</gene>
<protein>
    <submittedName>
        <fullName evidence="1">Uncharacterized protein</fullName>
    </submittedName>
</protein>
<name>A0AAV6VW58_9ARAC</name>
<comment type="caution">
    <text evidence="1">The sequence shown here is derived from an EMBL/GenBank/DDBJ whole genome shotgun (WGS) entry which is preliminary data.</text>
</comment>
<evidence type="ECO:0000313" key="2">
    <source>
        <dbReference type="Proteomes" id="UP000827092"/>
    </source>
</evidence>
<keyword evidence="2" id="KW-1185">Reference proteome</keyword>
<organism evidence="1 2">
    <name type="scientific">Oedothorax gibbosus</name>
    <dbReference type="NCBI Taxonomy" id="931172"/>
    <lineage>
        <taxon>Eukaryota</taxon>
        <taxon>Metazoa</taxon>
        <taxon>Ecdysozoa</taxon>
        <taxon>Arthropoda</taxon>
        <taxon>Chelicerata</taxon>
        <taxon>Arachnida</taxon>
        <taxon>Araneae</taxon>
        <taxon>Araneomorphae</taxon>
        <taxon>Entelegynae</taxon>
        <taxon>Araneoidea</taxon>
        <taxon>Linyphiidae</taxon>
        <taxon>Erigoninae</taxon>
        <taxon>Oedothorax</taxon>
    </lineage>
</organism>
<evidence type="ECO:0000313" key="1">
    <source>
        <dbReference type="EMBL" id="KAG8200363.1"/>
    </source>
</evidence>
<dbReference type="Proteomes" id="UP000827092">
    <property type="component" value="Unassembled WGS sequence"/>
</dbReference>
<proteinExistence type="predicted"/>
<dbReference type="AlphaFoldDB" id="A0AAV6VW58"/>
<dbReference type="EMBL" id="JAFNEN010000016">
    <property type="protein sequence ID" value="KAG8200363.1"/>
    <property type="molecule type" value="Genomic_DNA"/>
</dbReference>
<sequence>MARKVVNVSKCEKPTVKVLLWVHFLPYSIADRFDKSDISIRNSPSPYTLPMCVVVSRGNDVTSRPPQALPLETVASADGFPAARYQLAAKLLVGRTFFWSVKRLIINA</sequence>